<feature type="compositionally biased region" description="Low complexity" evidence="1">
    <location>
        <begin position="489"/>
        <end position="500"/>
    </location>
</feature>
<comment type="caution">
    <text evidence="3">The sequence shown here is derived from an EMBL/GenBank/DDBJ whole genome shotgun (WGS) entry which is preliminary data.</text>
</comment>
<keyword evidence="4" id="KW-1185">Reference proteome</keyword>
<organism evidence="3 4">
    <name type="scientific">Anaeromyces robustus</name>
    <dbReference type="NCBI Taxonomy" id="1754192"/>
    <lineage>
        <taxon>Eukaryota</taxon>
        <taxon>Fungi</taxon>
        <taxon>Fungi incertae sedis</taxon>
        <taxon>Chytridiomycota</taxon>
        <taxon>Chytridiomycota incertae sedis</taxon>
        <taxon>Neocallimastigomycetes</taxon>
        <taxon>Neocallimastigales</taxon>
        <taxon>Neocallimastigaceae</taxon>
        <taxon>Anaeromyces</taxon>
    </lineage>
</organism>
<protein>
    <recommendedName>
        <fullName evidence="2">PPM-type phosphatase domain-containing protein</fullName>
    </recommendedName>
</protein>
<dbReference type="AlphaFoldDB" id="A0A1Y1XH25"/>
<evidence type="ECO:0000259" key="2">
    <source>
        <dbReference type="Pfam" id="PF00481"/>
    </source>
</evidence>
<evidence type="ECO:0000256" key="1">
    <source>
        <dbReference type="SAM" id="MobiDB-lite"/>
    </source>
</evidence>
<reference evidence="3 4" key="1">
    <citation type="submission" date="2016-08" db="EMBL/GenBank/DDBJ databases">
        <title>A Parts List for Fungal Cellulosomes Revealed by Comparative Genomics.</title>
        <authorList>
            <consortium name="DOE Joint Genome Institute"/>
            <person name="Haitjema C.H."/>
            <person name="Gilmore S.P."/>
            <person name="Henske J.K."/>
            <person name="Solomon K.V."/>
            <person name="De Groot R."/>
            <person name="Kuo A."/>
            <person name="Mondo S.J."/>
            <person name="Salamov A.A."/>
            <person name="Labutti K."/>
            <person name="Zhao Z."/>
            <person name="Chiniquy J."/>
            <person name="Barry K."/>
            <person name="Brewer H.M."/>
            <person name="Purvine S.O."/>
            <person name="Wright A.T."/>
            <person name="Boxma B."/>
            <person name="Van Alen T."/>
            <person name="Hackstein J.H."/>
            <person name="Baker S.E."/>
            <person name="Grigoriev I.V."/>
            <person name="O'Malley M.A."/>
        </authorList>
    </citation>
    <scope>NUCLEOTIDE SEQUENCE [LARGE SCALE GENOMIC DNA]</scope>
    <source>
        <strain evidence="3 4">S4</strain>
    </source>
</reference>
<dbReference type="SUPFAM" id="SSF81606">
    <property type="entry name" value="PP2C-like"/>
    <property type="match status" value="1"/>
</dbReference>
<feature type="compositionally biased region" description="Polar residues" evidence="1">
    <location>
        <begin position="563"/>
        <end position="582"/>
    </location>
</feature>
<dbReference type="Pfam" id="PF00481">
    <property type="entry name" value="PP2C"/>
    <property type="match status" value="1"/>
</dbReference>
<feature type="domain" description="PPM-type phosphatase" evidence="2">
    <location>
        <begin position="158"/>
        <end position="237"/>
    </location>
</feature>
<dbReference type="InterPro" id="IPR001932">
    <property type="entry name" value="PPM-type_phosphatase-like_dom"/>
</dbReference>
<dbReference type="OrthoDB" id="2124446at2759"/>
<sequence>MELELETEIWLNKNIAPHLHNIQPTKKTLFPVRISSHSVAGKSHFYNNNDVVVNEDICGTFEFNSRTDFINKSSEFPTGYDDIVTGIFLADGHGENRNVPKDSSKWEGSGGERFVALVKKHVTMALKSIFQMAIYGVKRDLEMEKRYKYFYPTSKEEEEKKLENSFLKHLREGLKNFHRVMDQSLSDDDPSLCNDNGSTICICLTWRSHMFCINIGDSNMMIFDPITGKALKVWKRPQKDDMYNVCSYDDTLASYPDYLHEGQSLFAVRQDYNFVGEYCKQFATLKGRCFYSLTSPSSIYGLSLINTLGNRNHDGRTLSRTSVYEFDIQTLLDKTEGKRFSIICVTDGIKDVLDSTDIGSFHLNFQEGINQKYEKIRVEVENERKRKEIYRKYELEFGAEPVKSKSTNSLGDVLVIENTLDEMPVDDEIINEMNLNDVKNNLKNIVYGYNKERPLDIYDVSSLNIILRHFKQNKINSFKTSDYYNSIISSSSSSSNTSDSEMYDDNSQSQTTTESSIKSYYPEFLTCLTNFAALCQTLDDCTAINMEISSIDPNRFHNENEGENSNCTSMSTSRSNSENDMV</sequence>
<name>A0A1Y1XH25_9FUNG</name>
<proteinExistence type="predicted"/>
<dbReference type="Proteomes" id="UP000193944">
    <property type="component" value="Unassembled WGS sequence"/>
</dbReference>
<dbReference type="InterPro" id="IPR036457">
    <property type="entry name" value="PPM-type-like_dom_sf"/>
</dbReference>
<dbReference type="EMBL" id="MCFG01000041">
    <property type="protein sequence ID" value="ORX85061.1"/>
    <property type="molecule type" value="Genomic_DNA"/>
</dbReference>
<dbReference type="Gene3D" id="3.60.40.10">
    <property type="entry name" value="PPM-type phosphatase domain"/>
    <property type="match status" value="1"/>
</dbReference>
<evidence type="ECO:0000313" key="3">
    <source>
        <dbReference type="EMBL" id="ORX85061.1"/>
    </source>
</evidence>
<accession>A0A1Y1XH25</accession>
<reference evidence="3 4" key="2">
    <citation type="submission" date="2016-08" db="EMBL/GenBank/DDBJ databases">
        <title>Pervasive Adenine N6-methylation of Active Genes in Fungi.</title>
        <authorList>
            <consortium name="DOE Joint Genome Institute"/>
            <person name="Mondo S.J."/>
            <person name="Dannebaum R.O."/>
            <person name="Kuo R.C."/>
            <person name="Labutti K."/>
            <person name="Haridas S."/>
            <person name="Kuo A."/>
            <person name="Salamov A."/>
            <person name="Ahrendt S.R."/>
            <person name="Lipzen A."/>
            <person name="Sullivan W."/>
            <person name="Andreopoulos W.B."/>
            <person name="Clum A."/>
            <person name="Lindquist E."/>
            <person name="Daum C."/>
            <person name="Ramamoorthy G.K."/>
            <person name="Gryganskyi A."/>
            <person name="Culley D."/>
            <person name="Magnuson J.K."/>
            <person name="James T.Y."/>
            <person name="O'Malley M.A."/>
            <person name="Stajich J.E."/>
            <person name="Spatafora J.W."/>
            <person name="Visel A."/>
            <person name="Grigoriev I.V."/>
        </authorList>
    </citation>
    <scope>NUCLEOTIDE SEQUENCE [LARGE SCALE GENOMIC DNA]</scope>
    <source>
        <strain evidence="3 4">S4</strain>
    </source>
</reference>
<feature type="region of interest" description="Disordered" evidence="1">
    <location>
        <begin position="553"/>
        <end position="582"/>
    </location>
</feature>
<feature type="region of interest" description="Disordered" evidence="1">
    <location>
        <begin position="489"/>
        <end position="514"/>
    </location>
</feature>
<gene>
    <name evidence="3" type="ORF">BCR32DRAFT_265900</name>
</gene>
<evidence type="ECO:0000313" key="4">
    <source>
        <dbReference type="Proteomes" id="UP000193944"/>
    </source>
</evidence>
<feature type="compositionally biased region" description="Polar residues" evidence="1">
    <location>
        <begin position="505"/>
        <end position="514"/>
    </location>
</feature>